<proteinExistence type="predicted"/>
<protein>
    <submittedName>
        <fullName evidence="1">Uncharacterized protein</fullName>
    </submittedName>
</protein>
<sequence>MSRLNFLAVFKLCEKCKVCRRRFSRRLGRCTQFTPVSIAFKVLTLKPFCSKVLSDG</sequence>
<organism evidence="1">
    <name type="scientific">Anguilla anguilla</name>
    <name type="common">European freshwater eel</name>
    <name type="synonym">Muraena anguilla</name>
    <dbReference type="NCBI Taxonomy" id="7936"/>
    <lineage>
        <taxon>Eukaryota</taxon>
        <taxon>Metazoa</taxon>
        <taxon>Chordata</taxon>
        <taxon>Craniata</taxon>
        <taxon>Vertebrata</taxon>
        <taxon>Euteleostomi</taxon>
        <taxon>Actinopterygii</taxon>
        <taxon>Neopterygii</taxon>
        <taxon>Teleostei</taxon>
        <taxon>Anguilliformes</taxon>
        <taxon>Anguillidae</taxon>
        <taxon>Anguilla</taxon>
    </lineage>
</organism>
<reference evidence="1" key="2">
    <citation type="journal article" date="2015" name="Fish Shellfish Immunol.">
        <title>Early steps in the European eel (Anguilla anguilla)-Vibrio vulnificus interaction in the gills: Role of the RtxA13 toxin.</title>
        <authorList>
            <person name="Callol A."/>
            <person name="Pajuelo D."/>
            <person name="Ebbesson L."/>
            <person name="Teles M."/>
            <person name="MacKenzie S."/>
            <person name="Amaro C."/>
        </authorList>
    </citation>
    <scope>NUCLEOTIDE SEQUENCE</scope>
</reference>
<name>A0A0E9XPF5_ANGAN</name>
<reference evidence="1" key="1">
    <citation type="submission" date="2014-11" db="EMBL/GenBank/DDBJ databases">
        <authorList>
            <person name="Amaro Gonzalez C."/>
        </authorList>
    </citation>
    <scope>NUCLEOTIDE SEQUENCE</scope>
</reference>
<accession>A0A0E9XPF5</accession>
<dbReference type="AlphaFoldDB" id="A0A0E9XPF5"/>
<evidence type="ECO:0000313" key="1">
    <source>
        <dbReference type="EMBL" id="JAI04277.1"/>
    </source>
</evidence>
<dbReference type="EMBL" id="GBXM01004301">
    <property type="protein sequence ID" value="JAI04277.1"/>
    <property type="molecule type" value="Transcribed_RNA"/>
</dbReference>